<evidence type="ECO:0000313" key="3">
    <source>
        <dbReference type="EMBL" id="SKA25829.1"/>
    </source>
</evidence>
<dbReference type="STRING" id="1122192.SAMN02745673_03352"/>
<protein>
    <recommendedName>
        <fullName evidence="2">YgjP-like metallopeptidase domain-containing protein</fullName>
    </recommendedName>
</protein>
<dbReference type="PANTHER" id="PTHR30399">
    <property type="entry name" value="UNCHARACTERIZED PROTEIN YGJP"/>
    <property type="match status" value="1"/>
</dbReference>
<evidence type="ECO:0000313" key="4">
    <source>
        <dbReference type="Proteomes" id="UP000190637"/>
    </source>
</evidence>
<dbReference type="CDD" id="cd07344">
    <property type="entry name" value="M48_yhfN_like"/>
    <property type="match status" value="1"/>
</dbReference>
<reference evidence="3 4" key="1">
    <citation type="submission" date="2017-02" db="EMBL/GenBank/DDBJ databases">
        <authorList>
            <person name="Peterson S.W."/>
        </authorList>
    </citation>
    <scope>NUCLEOTIDE SEQUENCE [LARGE SCALE GENOMIC DNA]</scope>
    <source>
        <strain evidence="3 4">DSM 45154</strain>
    </source>
</reference>
<dbReference type="Pfam" id="PF01863">
    <property type="entry name" value="YgjP-like"/>
    <property type="match status" value="1"/>
</dbReference>
<dbReference type="RefSeq" id="WP_235001039.1">
    <property type="nucleotide sequence ID" value="NZ_FUWS01000009.1"/>
</dbReference>
<dbReference type="PANTHER" id="PTHR30399:SF1">
    <property type="entry name" value="UTP PYROPHOSPHATASE"/>
    <property type="match status" value="1"/>
</dbReference>
<dbReference type="Gene3D" id="3.30.2010.10">
    <property type="entry name" value="Metalloproteases ('zincins'), catalytic domain"/>
    <property type="match status" value="1"/>
</dbReference>
<dbReference type="AlphaFoldDB" id="A0A1T4SC81"/>
<organism evidence="3 4">
    <name type="scientific">Marinactinospora thermotolerans DSM 45154</name>
    <dbReference type="NCBI Taxonomy" id="1122192"/>
    <lineage>
        <taxon>Bacteria</taxon>
        <taxon>Bacillati</taxon>
        <taxon>Actinomycetota</taxon>
        <taxon>Actinomycetes</taxon>
        <taxon>Streptosporangiales</taxon>
        <taxon>Nocardiopsidaceae</taxon>
        <taxon>Marinactinospora</taxon>
    </lineage>
</organism>
<gene>
    <name evidence="3" type="ORF">SAMN02745673_03352</name>
</gene>
<proteinExistence type="predicted"/>
<evidence type="ECO:0000259" key="2">
    <source>
        <dbReference type="Pfam" id="PF01863"/>
    </source>
</evidence>
<name>A0A1T4SC81_9ACTN</name>
<dbReference type="EMBL" id="FUWS01000009">
    <property type="protein sequence ID" value="SKA25829.1"/>
    <property type="molecule type" value="Genomic_DNA"/>
</dbReference>
<keyword evidence="4" id="KW-1185">Reference proteome</keyword>
<feature type="region of interest" description="Disordered" evidence="1">
    <location>
        <begin position="164"/>
        <end position="190"/>
    </location>
</feature>
<sequence length="190" mass="21919">MPPTTKVEVRRSSRRRRTVSAYRDGDKTVVLVPATFSRAEEKRWVERMLERLQAREERRRPDDDALRARAVELSQRYLDGRAEPRSVRWVDNQNTRWGSCTPENGSIRLSRRLVGMPSWVVDYVLVHELAHLVIPGHGRDFWELVGRYPRTERARGYLEGIAAAPRLGHGPEGDPLELGDDPGENREART</sequence>
<dbReference type="InterPro" id="IPR053136">
    <property type="entry name" value="UTP_pyrophosphatase-like"/>
</dbReference>
<evidence type="ECO:0000256" key="1">
    <source>
        <dbReference type="SAM" id="MobiDB-lite"/>
    </source>
</evidence>
<dbReference type="InterPro" id="IPR002725">
    <property type="entry name" value="YgjP-like_metallopeptidase"/>
</dbReference>
<feature type="domain" description="YgjP-like metallopeptidase" evidence="2">
    <location>
        <begin position="90"/>
        <end position="158"/>
    </location>
</feature>
<dbReference type="Proteomes" id="UP000190637">
    <property type="component" value="Unassembled WGS sequence"/>
</dbReference>
<accession>A0A1T4SC81</accession>